<evidence type="ECO:0000313" key="2">
    <source>
        <dbReference type="Proteomes" id="UP001165083"/>
    </source>
</evidence>
<name>A0A9W6TS36_9STRA</name>
<protein>
    <submittedName>
        <fullName evidence="1">Unnamed protein product</fullName>
    </submittedName>
</protein>
<gene>
    <name evidence="1" type="ORF">Plil01_000699600</name>
</gene>
<evidence type="ECO:0000313" key="1">
    <source>
        <dbReference type="EMBL" id="GMF18625.1"/>
    </source>
</evidence>
<dbReference type="AlphaFoldDB" id="A0A9W6TS36"/>
<sequence>MPIETQLVVFDDVKCQGKSVMGTTKPGPEFSTVGSSRKVRSLILSTTKGHVPARGVVYSCEEESDLVYKPVNDSAAWK</sequence>
<dbReference type="OrthoDB" id="104956at2759"/>
<reference evidence="1" key="1">
    <citation type="submission" date="2023-04" db="EMBL/GenBank/DDBJ databases">
        <title>Phytophthora lilii NBRC 32176.</title>
        <authorList>
            <person name="Ichikawa N."/>
            <person name="Sato H."/>
            <person name="Tonouchi N."/>
        </authorList>
    </citation>
    <scope>NUCLEOTIDE SEQUENCE</scope>
    <source>
        <strain evidence="1">NBRC 32176</strain>
    </source>
</reference>
<organism evidence="1 2">
    <name type="scientific">Phytophthora lilii</name>
    <dbReference type="NCBI Taxonomy" id="2077276"/>
    <lineage>
        <taxon>Eukaryota</taxon>
        <taxon>Sar</taxon>
        <taxon>Stramenopiles</taxon>
        <taxon>Oomycota</taxon>
        <taxon>Peronosporomycetes</taxon>
        <taxon>Peronosporales</taxon>
        <taxon>Peronosporaceae</taxon>
        <taxon>Phytophthora</taxon>
    </lineage>
</organism>
<keyword evidence="2" id="KW-1185">Reference proteome</keyword>
<proteinExistence type="predicted"/>
<accession>A0A9W6TS36</accession>
<dbReference type="Proteomes" id="UP001165083">
    <property type="component" value="Unassembled WGS sequence"/>
</dbReference>
<dbReference type="EMBL" id="BSXW01000322">
    <property type="protein sequence ID" value="GMF18625.1"/>
    <property type="molecule type" value="Genomic_DNA"/>
</dbReference>
<comment type="caution">
    <text evidence="1">The sequence shown here is derived from an EMBL/GenBank/DDBJ whole genome shotgun (WGS) entry which is preliminary data.</text>
</comment>